<keyword evidence="7" id="KW-0456">Lyase</keyword>
<evidence type="ECO:0000256" key="3">
    <source>
        <dbReference type="ARBA" id="ARBA00022763"/>
    </source>
</evidence>
<dbReference type="RefSeq" id="WP_315623177.1">
    <property type="nucleotide sequence ID" value="NZ_JAUHMF010000001.1"/>
</dbReference>
<proteinExistence type="inferred from homology"/>
<evidence type="ECO:0000256" key="2">
    <source>
        <dbReference type="ARBA" id="ARBA00022670"/>
    </source>
</evidence>
<accession>A0ABU3NIM9</accession>
<name>A0ABU3NIM9_9CHLR</name>
<dbReference type="EMBL" id="JAUHMF010000001">
    <property type="protein sequence ID" value="MDT8896713.1"/>
    <property type="molecule type" value="Genomic_DNA"/>
</dbReference>
<reference evidence="9 10" key="1">
    <citation type="submission" date="2023-07" db="EMBL/GenBank/DDBJ databases">
        <title>Novel species of Thermanaerothrix with wide hydrolytic capabilities.</title>
        <authorList>
            <person name="Zayulina K.S."/>
            <person name="Podosokorskaya O.A."/>
            <person name="Elcheninov A.G."/>
        </authorList>
    </citation>
    <scope>NUCLEOTIDE SEQUENCE [LARGE SCALE GENOMIC DNA]</scope>
    <source>
        <strain evidence="9 10">4228-RoL</strain>
    </source>
</reference>
<comment type="similarity">
    <text evidence="1 8">Belongs to the SOS response-associated peptidase family.</text>
</comment>
<evidence type="ECO:0000256" key="8">
    <source>
        <dbReference type="RuleBase" id="RU364100"/>
    </source>
</evidence>
<keyword evidence="6" id="KW-0238">DNA-binding</keyword>
<dbReference type="Pfam" id="PF02586">
    <property type="entry name" value="SRAP"/>
    <property type="match status" value="1"/>
</dbReference>
<evidence type="ECO:0000313" key="9">
    <source>
        <dbReference type="EMBL" id="MDT8896713.1"/>
    </source>
</evidence>
<keyword evidence="10" id="KW-1185">Reference proteome</keyword>
<sequence length="224" mass="25240">MCGRFTLTVDAEQLVLSFGLKGIPTDWRPRYNIAPTQPVLGLRDGEMRQAEWFRWGLIPSWAKDPAIGNRLINARAETLDEKPAFRSAFASRRCLILADGFYEWQSAEGKRSPSNPYLFRLKDGSPFALAGLWDTWWNEAGETVISCTIITCPANELVGKIHSRMPVILDRTQCWGWLETRGLSDLKALLKPYPAENMMAYPVERAVNNPAVDDPVCIQPAERG</sequence>
<gene>
    <name evidence="9" type="ORF">QYE77_00410</name>
</gene>
<dbReference type="Gene3D" id="3.90.1680.10">
    <property type="entry name" value="SOS response associated peptidase-like"/>
    <property type="match status" value="1"/>
</dbReference>
<dbReference type="PANTHER" id="PTHR13604:SF0">
    <property type="entry name" value="ABASIC SITE PROCESSING PROTEIN HMCES"/>
    <property type="match status" value="1"/>
</dbReference>
<keyword evidence="3" id="KW-0227">DNA damage</keyword>
<dbReference type="Proteomes" id="UP001254165">
    <property type="component" value="Unassembled WGS sequence"/>
</dbReference>
<dbReference type="InterPro" id="IPR036590">
    <property type="entry name" value="SRAP-like"/>
</dbReference>
<evidence type="ECO:0000256" key="1">
    <source>
        <dbReference type="ARBA" id="ARBA00008136"/>
    </source>
</evidence>
<keyword evidence="5" id="KW-0190">Covalent protein-DNA linkage</keyword>
<comment type="caution">
    <text evidence="9">The sequence shown here is derived from an EMBL/GenBank/DDBJ whole genome shotgun (WGS) entry which is preliminary data.</text>
</comment>
<evidence type="ECO:0000256" key="4">
    <source>
        <dbReference type="ARBA" id="ARBA00022801"/>
    </source>
</evidence>
<dbReference type="InterPro" id="IPR003738">
    <property type="entry name" value="SRAP"/>
</dbReference>
<keyword evidence="4 8" id="KW-0378">Hydrolase</keyword>
<organism evidence="9 10">
    <name type="scientific">Thermanaerothrix solaris</name>
    <dbReference type="NCBI Taxonomy" id="3058434"/>
    <lineage>
        <taxon>Bacteria</taxon>
        <taxon>Bacillati</taxon>
        <taxon>Chloroflexota</taxon>
        <taxon>Anaerolineae</taxon>
        <taxon>Anaerolineales</taxon>
        <taxon>Anaerolineaceae</taxon>
        <taxon>Thermanaerothrix</taxon>
    </lineage>
</organism>
<evidence type="ECO:0000256" key="7">
    <source>
        <dbReference type="ARBA" id="ARBA00023239"/>
    </source>
</evidence>
<keyword evidence="2 8" id="KW-0645">Protease</keyword>
<evidence type="ECO:0000256" key="5">
    <source>
        <dbReference type="ARBA" id="ARBA00023124"/>
    </source>
</evidence>
<dbReference type="PANTHER" id="PTHR13604">
    <property type="entry name" value="DC12-RELATED"/>
    <property type="match status" value="1"/>
</dbReference>
<evidence type="ECO:0000313" key="10">
    <source>
        <dbReference type="Proteomes" id="UP001254165"/>
    </source>
</evidence>
<evidence type="ECO:0000256" key="6">
    <source>
        <dbReference type="ARBA" id="ARBA00023125"/>
    </source>
</evidence>
<dbReference type="SUPFAM" id="SSF143081">
    <property type="entry name" value="BB1717-like"/>
    <property type="match status" value="1"/>
</dbReference>
<protein>
    <recommendedName>
        <fullName evidence="8">Abasic site processing protein</fullName>
        <ecNumber evidence="8">3.4.-.-</ecNumber>
    </recommendedName>
</protein>
<dbReference type="EC" id="3.4.-.-" evidence="8"/>